<keyword evidence="4" id="KW-0547">Nucleotide-binding</keyword>
<feature type="binding site" evidence="4">
    <location>
        <position position="268"/>
    </location>
    <ligand>
        <name>NAD(+)</name>
        <dbReference type="ChEBI" id="CHEBI:57540"/>
    </ligand>
</feature>
<name>A0A387B581_9MICO</name>
<evidence type="ECO:0000256" key="1">
    <source>
        <dbReference type="ARBA" id="ARBA00007532"/>
    </source>
</evidence>
<dbReference type="Pfam" id="PF07992">
    <property type="entry name" value="Pyr_redox_2"/>
    <property type="match status" value="1"/>
</dbReference>
<evidence type="ECO:0000259" key="7">
    <source>
        <dbReference type="Pfam" id="PF07992"/>
    </source>
</evidence>
<dbReference type="Gene3D" id="3.30.390.30">
    <property type="match status" value="1"/>
</dbReference>
<dbReference type="InterPro" id="IPR004099">
    <property type="entry name" value="Pyr_nucl-diS_OxRdtase_dimer"/>
</dbReference>
<comment type="cofactor">
    <cofactor evidence="4">
        <name>FAD</name>
        <dbReference type="ChEBI" id="CHEBI:57692"/>
    </cofactor>
    <text evidence="4">Binds 1 FAD per subunit.</text>
</comment>
<feature type="domain" description="FAD/NAD(P)-binding" evidence="7">
    <location>
        <begin position="7"/>
        <end position="318"/>
    </location>
</feature>
<keyword evidence="4" id="KW-0520">NAD</keyword>
<dbReference type="InterPro" id="IPR036188">
    <property type="entry name" value="FAD/NAD-bd_sf"/>
</dbReference>
<evidence type="ECO:0000256" key="4">
    <source>
        <dbReference type="PIRSR" id="PIRSR000350-3"/>
    </source>
</evidence>
<dbReference type="PANTHER" id="PTHR43014:SF2">
    <property type="entry name" value="MERCURIC REDUCTASE"/>
    <property type="match status" value="1"/>
</dbReference>
<reference evidence="9" key="1">
    <citation type="submission" date="2018-09" db="EMBL/GenBank/DDBJ databases">
        <title>Genome sequencing of strain 2DFWR-13.</title>
        <authorList>
            <person name="Heo J."/>
            <person name="Kim S.-J."/>
            <person name="Kwon S.-W."/>
        </authorList>
    </citation>
    <scope>NUCLEOTIDE SEQUENCE [LARGE SCALE GENOMIC DNA]</scope>
    <source>
        <strain evidence="9">2DFWR-13</strain>
    </source>
</reference>
<keyword evidence="9" id="KW-1185">Reference proteome</keyword>
<dbReference type="GO" id="GO:0050660">
    <property type="term" value="F:flavin adenine dinucleotide binding"/>
    <property type="evidence" value="ECO:0007669"/>
    <property type="project" value="TreeGrafter"/>
</dbReference>
<dbReference type="PRINTS" id="PR00368">
    <property type="entry name" value="FADPNR"/>
</dbReference>
<proteinExistence type="inferred from homology"/>
<dbReference type="PANTHER" id="PTHR43014">
    <property type="entry name" value="MERCURIC REDUCTASE"/>
    <property type="match status" value="1"/>
</dbReference>
<keyword evidence="3 4" id="KW-0274">FAD</keyword>
<dbReference type="Gene3D" id="3.50.50.60">
    <property type="entry name" value="FAD/NAD(P)-binding domain"/>
    <property type="match status" value="2"/>
</dbReference>
<gene>
    <name evidence="8" type="ORF">D7I47_11270</name>
</gene>
<evidence type="ECO:0000256" key="3">
    <source>
        <dbReference type="ARBA" id="ARBA00022827"/>
    </source>
</evidence>
<comment type="similarity">
    <text evidence="1">Belongs to the class-I pyridine nucleotide-disulfide oxidoreductase family.</text>
</comment>
<evidence type="ECO:0000256" key="2">
    <source>
        <dbReference type="ARBA" id="ARBA00022630"/>
    </source>
</evidence>
<dbReference type="InterPro" id="IPR023753">
    <property type="entry name" value="FAD/NAD-binding_dom"/>
</dbReference>
<feature type="binding site" evidence="4">
    <location>
        <begin position="182"/>
        <end position="189"/>
    </location>
    <ligand>
        <name>NAD(+)</name>
        <dbReference type="ChEBI" id="CHEBI:57540"/>
    </ligand>
</feature>
<feature type="binding site" evidence="4">
    <location>
        <begin position="145"/>
        <end position="147"/>
    </location>
    <ligand>
        <name>FAD</name>
        <dbReference type="ChEBI" id="CHEBI:57692"/>
    </ligand>
</feature>
<dbReference type="AlphaFoldDB" id="A0A387B581"/>
<evidence type="ECO:0000313" key="8">
    <source>
        <dbReference type="EMBL" id="AYF98772.1"/>
    </source>
</evidence>
<dbReference type="RefSeq" id="WP_120763141.1">
    <property type="nucleotide sequence ID" value="NZ_CP032630.1"/>
</dbReference>
<feature type="disulfide bond" description="Redox-active" evidence="5">
    <location>
        <begin position="43"/>
        <end position="48"/>
    </location>
</feature>
<dbReference type="OrthoDB" id="9800167at2"/>
<evidence type="ECO:0000259" key="6">
    <source>
        <dbReference type="Pfam" id="PF02852"/>
    </source>
</evidence>
<feature type="binding site" evidence="4">
    <location>
        <position position="308"/>
    </location>
    <ligand>
        <name>FAD</name>
        <dbReference type="ChEBI" id="CHEBI:57692"/>
    </ligand>
</feature>
<organism evidence="8 9">
    <name type="scientific">Protaetiibacter intestinalis</name>
    <dbReference type="NCBI Taxonomy" id="2419774"/>
    <lineage>
        <taxon>Bacteria</taxon>
        <taxon>Bacillati</taxon>
        <taxon>Actinomycetota</taxon>
        <taxon>Actinomycetes</taxon>
        <taxon>Micrococcales</taxon>
        <taxon>Microbacteriaceae</taxon>
        <taxon>Protaetiibacter</taxon>
    </lineage>
</organism>
<sequence length="476" mass="49405">MGVREVDVIVIGAGAIGENVADRTTQGGLETVIVEEELVGGECSYWACMPSKALLRAGAALRAARAVAGAAEAVTGELDPRAVFRRRDRITHDRSDASQVQWLDGAGIELVRGHARFTGPRRVVVTASDGTVVELEARHAVAVCTGSVPVLPAVPGLAELDPWTSRDATSASEAPATLAVLGGGVVGCELATAYASLGSRVTLVARHGLLGGQEPFAADAVRAGLEGAGVRVLTDTDVVAAHAAEKNAVLTLGDGSRILAERVLVATGRTGRTRDLGIEELGLAAGDRIEVDDTLRVPGFEWLYAVGDVNGRALLTHQGKYQARAAGDAIAARAAGRAVDDAPWGAHVATADHRAVPQVTFTDPEVASVGLTAAAAERAGLRTRVLDYELSWLAGATVYADDYAGRARAVVDLDRGVLVGATFVGPDVGELLQAATIAVVGEVPLDRLWHAVPAYPTVSEVWLRWLEAFGRPGTTG</sequence>
<evidence type="ECO:0000256" key="5">
    <source>
        <dbReference type="PIRSR" id="PIRSR000350-4"/>
    </source>
</evidence>
<feature type="binding site" evidence="4">
    <location>
        <position position="52"/>
    </location>
    <ligand>
        <name>FAD</name>
        <dbReference type="ChEBI" id="CHEBI:57692"/>
    </ligand>
</feature>
<dbReference type="KEGG" id="lyd:D7I47_11270"/>
<dbReference type="Proteomes" id="UP000278886">
    <property type="component" value="Chromosome"/>
</dbReference>
<accession>A0A387B581</accession>
<evidence type="ECO:0000313" key="9">
    <source>
        <dbReference type="Proteomes" id="UP000278886"/>
    </source>
</evidence>
<dbReference type="Pfam" id="PF02852">
    <property type="entry name" value="Pyr_redox_dim"/>
    <property type="match status" value="1"/>
</dbReference>
<dbReference type="EMBL" id="CP032630">
    <property type="protein sequence ID" value="AYF98772.1"/>
    <property type="molecule type" value="Genomic_DNA"/>
</dbReference>
<dbReference type="InterPro" id="IPR016156">
    <property type="entry name" value="FAD/NAD-linked_Rdtase_dimer_sf"/>
</dbReference>
<protein>
    <submittedName>
        <fullName evidence="8">NAD(P)/FAD-dependent oxidoreductase</fullName>
    </submittedName>
</protein>
<dbReference type="PRINTS" id="PR00411">
    <property type="entry name" value="PNDRDTASEI"/>
</dbReference>
<dbReference type="GO" id="GO:0003955">
    <property type="term" value="F:NAD(P)H dehydrogenase (quinone) activity"/>
    <property type="evidence" value="ECO:0007669"/>
    <property type="project" value="TreeGrafter"/>
</dbReference>
<dbReference type="SUPFAM" id="SSF55424">
    <property type="entry name" value="FAD/NAD-linked reductases, dimerisation (C-terminal) domain"/>
    <property type="match status" value="1"/>
</dbReference>
<dbReference type="SUPFAM" id="SSF51905">
    <property type="entry name" value="FAD/NAD(P)-binding domain"/>
    <property type="match status" value="1"/>
</dbReference>
<dbReference type="InterPro" id="IPR001100">
    <property type="entry name" value="Pyr_nuc-diS_OxRdtase"/>
</dbReference>
<keyword evidence="2" id="KW-0285">Flavoprotein</keyword>
<dbReference type="PIRSF" id="PIRSF000350">
    <property type="entry name" value="Mercury_reductase_MerA"/>
    <property type="match status" value="1"/>
</dbReference>
<feature type="domain" description="Pyridine nucleotide-disulphide oxidoreductase dimerisation" evidence="6">
    <location>
        <begin position="356"/>
        <end position="462"/>
    </location>
</feature>